<dbReference type="PANTHER" id="PTHR19353:SF19">
    <property type="entry name" value="DELTA(5) FATTY ACID DESATURASE C-RELATED"/>
    <property type="match status" value="1"/>
</dbReference>
<dbReference type="PIRSF" id="PIRSF015921">
    <property type="entry name" value="FA_sphinglp_des"/>
    <property type="match status" value="1"/>
</dbReference>
<evidence type="ECO:0000256" key="1">
    <source>
        <dbReference type="ARBA" id="ARBA00023002"/>
    </source>
</evidence>
<feature type="transmembrane region" description="Helical" evidence="2">
    <location>
        <begin position="263"/>
        <end position="280"/>
    </location>
</feature>
<evidence type="ECO:0000256" key="2">
    <source>
        <dbReference type="SAM" id="Phobius"/>
    </source>
</evidence>
<dbReference type="SUPFAM" id="SSF55856">
    <property type="entry name" value="Cytochrome b5-like heme/steroid binding domain"/>
    <property type="match status" value="1"/>
</dbReference>
<keyword evidence="2" id="KW-0812">Transmembrane</keyword>
<dbReference type="CDD" id="cd03506">
    <property type="entry name" value="Delta6-FADS-like"/>
    <property type="match status" value="1"/>
</dbReference>
<keyword evidence="1" id="KW-0560">Oxidoreductase</keyword>
<reference evidence="4 5" key="1">
    <citation type="submission" date="2024-06" db="EMBL/GenBank/DDBJ databases">
        <authorList>
            <person name="Kraege A."/>
            <person name="Thomma B."/>
        </authorList>
    </citation>
    <scope>NUCLEOTIDE SEQUENCE [LARGE SCALE GENOMIC DNA]</scope>
</reference>
<accession>A0ABP1G473</accession>
<comment type="caution">
    <text evidence="4">The sequence shown here is derived from an EMBL/GenBank/DDBJ whole genome shotgun (WGS) entry which is preliminary data.</text>
</comment>
<feature type="transmembrane region" description="Helical" evidence="2">
    <location>
        <begin position="165"/>
        <end position="184"/>
    </location>
</feature>
<dbReference type="Pfam" id="PF00487">
    <property type="entry name" value="FA_desaturase"/>
    <property type="match status" value="1"/>
</dbReference>
<feature type="transmembrane region" description="Helical" evidence="2">
    <location>
        <begin position="331"/>
        <end position="352"/>
    </location>
</feature>
<dbReference type="SMART" id="SM01117">
    <property type="entry name" value="Cyt-b5"/>
    <property type="match status" value="1"/>
</dbReference>
<dbReference type="Pfam" id="PF00173">
    <property type="entry name" value="Cyt-b5"/>
    <property type="match status" value="1"/>
</dbReference>
<organism evidence="4 5">
    <name type="scientific">Coccomyxa viridis</name>
    <dbReference type="NCBI Taxonomy" id="1274662"/>
    <lineage>
        <taxon>Eukaryota</taxon>
        <taxon>Viridiplantae</taxon>
        <taxon>Chlorophyta</taxon>
        <taxon>core chlorophytes</taxon>
        <taxon>Trebouxiophyceae</taxon>
        <taxon>Trebouxiophyceae incertae sedis</taxon>
        <taxon>Coccomyxaceae</taxon>
        <taxon>Coccomyxa</taxon>
    </lineage>
</organism>
<evidence type="ECO:0000313" key="4">
    <source>
        <dbReference type="EMBL" id="CAL5227084.1"/>
    </source>
</evidence>
<dbReference type="Proteomes" id="UP001497392">
    <property type="component" value="Unassembled WGS sequence"/>
</dbReference>
<keyword evidence="2" id="KW-1133">Transmembrane helix</keyword>
<dbReference type="InterPro" id="IPR005804">
    <property type="entry name" value="FA_desaturase_dom"/>
</dbReference>
<name>A0ABP1G473_9CHLO</name>
<keyword evidence="5" id="KW-1185">Reference proteome</keyword>
<dbReference type="Gene3D" id="3.10.120.10">
    <property type="entry name" value="Cytochrome b5-like heme/steroid binding domain"/>
    <property type="match status" value="1"/>
</dbReference>
<protein>
    <submittedName>
        <fullName evidence="4">G9990 protein</fullName>
    </submittedName>
</protein>
<feature type="transmembrane region" description="Helical" evidence="2">
    <location>
        <begin position="138"/>
        <end position="159"/>
    </location>
</feature>
<evidence type="ECO:0000313" key="5">
    <source>
        <dbReference type="Proteomes" id="UP001497392"/>
    </source>
</evidence>
<dbReference type="InterPro" id="IPR036400">
    <property type="entry name" value="Cyt_B5-like_heme/steroid_sf"/>
</dbReference>
<keyword evidence="2" id="KW-0472">Membrane</keyword>
<gene>
    <name evidence="4" type="primary">g9990</name>
    <name evidence="4" type="ORF">VP750_LOCUS8990</name>
</gene>
<feature type="domain" description="Cytochrome b5 heme-binding" evidence="3">
    <location>
        <begin position="21"/>
        <end position="95"/>
    </location>
</feature>
<proteinExistence type="predicted"/>
<dbReference type="PROSITE" id="PS50255">
    <property type="entry name" value="CYTOCHROME_B5_2"/>
    <property type="match status" value="1"/>
</dbReference>
<dbReference type="EMBL" id="CAXHTA020000017">
    <property type="protein sequence ID" value="CAL5227084.1"/>
    <property type="molecule type" value="Genomic_DNA"/>
</dbReference>
<evidence type="ECO:0000259" key="3">
    <source>
        <dbReference type="PROSITE" id="PS50255"/>
    </source>
</evidence>
<sequence>MRVGTETCLTTVAAQTDACSTPFYTLTEVSQHCTPQDCWLIIHGKVYDVTSWIPRHPGGSLIHVRSGEDCSYLFDAYHPLSARLFLESFYIGELRQSAAGAEIVQYKDDAAKGQFYDILRRRVEKFFRGNEINPRTSLAWCLKAVLIVGCWIVSFYGTFFGLQSFMASALCACMLGLSMGEAGVSIMHDVNHGSGLTDRSARYALGMGMDLIGVSSFLWRQQHVVGHHTHTNLETDPDIRASEQDVRRVAPHHQRRWYHKYQHIYLGVLYGLLVVKAVLVDDFKALADGAIGPLRLARMTNLETAVFWGCKALYIAYFIALPVLRSHHSVVALLALWLISEVVAGWMFAFLFQVAHVTGDVQFPKTKEGKVDMGWAAGQVATTADFSHGSWFWTHFSGGLNYQVVHHLFPNICHTHYPAIAPIVVDTCREFGVPYKVFPSFLSAMSAHFQHLKAMGAPSLIPSFSSLG</sequence>
<dbReference type="InterPro" id="IPR012171">
    <property type="entry name" value="Fatty_acid_desaturase"/>
</dbReference>
<dbReference type="InterPro" id="IPR001199">
    <property type="entry name" value="Cyt_B5-like_heme/steroid-bd"/>
</dbReference>
<dbReference type="PANTHER" id="PTHR19353">
    <property type="entry name" value="FATTY ACID DESATURASE 2"/>
    <property type="match status" value="1"/>
</dbReference>
<feature type="transmembrane region" description="Helical" evidence="2">
    <location>
        <begin position="305"/>
        <end position="324"/>
    </location>
</feature>